<accession>A0A0P7XNJ3</accession>
<keyword evidence="1" id="KW-0472">Membrane</keyword>
<sequence length="177" mass="19972">MERDTHFVLGVYEDEDVLLDAVKQVRSSGVKIHEVYSPYPVHGLEHVLGYKRSRLPIAAFLFGILGTTLALTMQFYMMKFDWPMIIGGKDYAAFPDFIPVSFEMTVLLAAFGMVGVFMVSSNLKPWAQPRIFDVRITDDKHVMAIDIANNSAMDQEKIKEILKSSGATEVNNKSFDE</sequence>
<evidence type="ECO:0000313" key="2">
    <source>
        <dbReference type="EMBL" id="KPQ18438.1"/>
    </source>
</evidence>
<reference evidence="2 3" key="1">
    <citation type="submission" date="2015-09" db="EMBL/GenBank/DDBJ databases">
        <title>Identification and resolution of microdiversity through metagenomic sequencing of parallel consortia.</title>
        <authorList>
            <person name="Nelson W.C."/>
            <person name="Romine M.F."/>
            <person name="Lindemann S.R."/>
        </authorList>
    </citation>
    <scope>NUCLEOTIDE SEQUENCE [LARGE SCALE GENOMIC DNA]</scope>
    <source>
        <strain evidence="2">HL-49</strain>
    </source>
</reference>
<gene>
    <name evidence="2" type="primary">actD</name>
    <name evidence="2" type="ORF">HLUCCX10_05635</name>
</gene>
<evidence type="ECO:0000256" key="1">
    <source>
        <dbReference type="SAM" id="Phobius"/>
    </source>
</evidence>
<dbReference type="PANTHER" id="PTHR40394:SF2">
    <property type="entry name" value="QUINOL:CYTOCHROME C OXIDOREDUCTASE MEMBRANE PROTEIN"/>
    <property type="match status" value="1"/>
</dbReference>
<dbReference type="OrthoDB" id="9792475at2"/>
<dbReference type="eggNOG" id="COG2010">
    <property type="taxonomic scope" value="Bacteria"/>
</dbReference>
<dbReference type="STRING" id="1305737.GCA_000526355_02124"/>
<dbReference type="EMBL" id="LJXT01000025">
    <property type="protein sequence ID" value="KPQ18438.1"/>
    <property type="molecule type" value="Genomic_DNA"/>
</dbReference>
<keyword evidence="1" id="KW-1133">Transmembrane helix</keyword>
<evidence type="ECO:0008006" key="4">
    <source>
        <dbReference type="Google" id="ProtNLM"/>
    </source>
</evidence>
<dbReference type="AlphaFoldDB" id="A0A0P7XNJ3"/>
<dbReference type="PATRIC" id="fig|1305737.6.peg.1789"/>
<dbReference type="InterPro" id="IPR021776">
    <property type="entry name" value="ActD"/>
</dbReference>
<feature type="transmembrane region" description="Helical" evidence="1">
    <location>
        <begin position="97"/>
        <end position="120"/>
    </location>
</feature>
<proteinExistence type="predicted"/>
<dbReference type="Proteomes" id="UP000050421">
    <property type="component" value="Unassembled WGS sequence"/>
</dbReference>
<feature type="transmembrane region" description="Helical" evidence="1">
    <location>
        <begin position="57"/>
        <end position="77"/>
    </location>
</feature>
<dbReference type="PANTHER" id="PTHR40394">
    <property type="entry name" value="LIPOPROTEIN-RELATED"/>
    <property type="match status" value="1"/>
</dbReference>
<dbReference type="Pfam" id="PF11821">
    <property type="entry name" value="ActD"/>
    <property type="match status" value="1"/>
</dbReference>
<keyword evidence="1" id="KW-0812">Transmembrane</keyword>
<organism evidence="2 3">
    <name type="scientific">Algoriphagus marincola HL-49</name>
    <dbReference type="NCBI Taxonomy" id="1305737"/>
    <lineage>
        <taxon>Bacteria</taxon>
        <taxon>Pseudomonadati</taxon>
        <taxon>Bacteroidota</taxon>
        <taxon>Cytophagia</taxon>
        <taxon>Cytophagales</taxon>
        <taxon>Cyclobacteriaceae</taxon>
        <taxon>Algoriphagus</taxon>
    </lineage>
</organism>
<name>A0A0P7XNJ3_9BACT</name>
<comment type="caution">
    <text evidence="2">The sequence shown here is derived from an EMBL/GenBank/DDBJ whole genome shotgun (WGS) entry which is preliminary data.</text>
</comment>
<protein>
    <recommendedName>
        <fullName evidence="4">Quinol:cytochrome c oxidoreductase membrane protein</fullName>
    </recommendedName>
</protein>
<evidence type="ECO:0000313" key="3">
    <source>
        <dbReference type="Proteomes" id="UP000050421"/>
    </source>
</evidence>